<keyword evidence="3" id="KW-1185">Reference proteome</keyword>
<protein>
    <recommendedName>
        <fullName evidence="1">BioF2-like acetyltransferase domain-containing protein</fullName>
    </recommendedName>
</protein>
<feature type="domain" description="BioF2-like acetyltransferase" evidence="1">
    <location>
        <begin position="168"/>
        <end position="314"/>
    </location>
</feature>
<sequence length="371" mass="41681">MEVDVLGRGELPAVLADWQRLSSLDDRATPFTSPGWAQAWLDEWEPTVDAWIVCVRDRGEVVGIAPFAMSRRGPMRVLRTIGQEPGDYWDIVAEPALRERVAAAVGSTLDKRRNEWDVALIRCLPTGSSTLRVFADGGLRIVSRKPVRSPGFVLPATFDAYLGSLPGKRRSDIRRHLRWLDDGKVQLRDVRAPAEVPAAIQRWQDVRSRQWRERGRVIAQSHETERFRRFMTASAQRLIPPGHVRIWEFWAGGRMLGSYVNYVDERSFYSYLGGFEPDVAHLAIGKIATVASIRSSIEEGRNYFDFARGTEEYKYWYGATDRLLGAAVVGHRGPCSRVAIDVARGVKAYRALRDRRSAGRTAGSPSGATAR</sequence>
<dbReference type="SUPFAM" id="SSF55729">
    <property type="entry name" value="Acyl-CoA N-acyltransferases (Nat)"/>
    <property type="match status" value="1"/>
</dbReference>
<accession>A0A9E6XUE3</accession>
<dbReference type="RefSeq" id="WP_259314293.1">
    <property type="nucleotide sequence ID" value="NZ_CP087164.1"/>
</dbReference>
<reference evidence="2" key="1">
    <citation type="journal article" date="2022" name="Int. J. Syst. Evol. Microbiol.">
        <title>Pseudomonas aegrilactucae sp. nov. and Pseudomonas morbosilactucae sp. nov., pathogens causing bacterial rot of lettuce in Japan.</title>
        <authorList>
            <person name="Sawada H."/>
            <person name="Fujikawa T."/>
            <person name="Satou M."/>
        </authorList>
    </citation>
    <scope>NUCLEOTIDE SEQUENCE</scope>
    <source>
        <strain evidence="2">0166_1</strain>
    </source>
</reference>
<evidence type="ECO:0000259" key="1">
    <source>
        <dbReference type="Pfam" id="PF13480"/>
    </source>
</evidence>
<proteinExistence type="predicted"/>
<dbReference type="Pfam" id="PF13480">
    <property type="entry name" value="Acetyltransf_6"/>
    <property type="match status" value="1"/>
</dbReference>
<evidence type="ECO:0000313" key="2">
    <source>
        <dbReference type="EMBL" id="UGS34629.1"/>
    </source>
</evidence>
<dbReference type="AlphaFoldDB" id="A0A9E6XUE3"/>
<dbReference type="EMBL" id="CP087164">
    <property type="protein sequence ID" value="UGS34629.1"/>
    <property type="molecule type" value="Genomic_DNA"/>
</dbReference>
<name>A0A9E6XUE3_9ACTN</name>
<organism evidence="2 3">
    <name type="scientific">Capillimicrobium parvum</name>
    <dbReference type="NCBI Taxonomy" id="2884022"/>
    <lineage>
        <taxon>Bacteria</taxon>
        <taxon>Bacillati</taxon>
        <taxon>Actinomycetota</taxon>
        <taxon>Thermoleophilia</taxon>
        <taxon>Solirubrobacterales</taxon>
        <taxon>Capillimicrobiaceae</taxon>
        <taxon>Capillimicrobium</taxon>
    </lineage>
</organism>
<gene>
    <name evidence="2" type="ORF">DSM104329_01008</name>
</gene>
<evidence type="ECO:0000313" key="3">
    <source>
        <dbReference type="Proteomes" id="UP001162834"/>
    </source>
</evidence>
<dbReference type="Proteomes" id="UP001162834">
    <property type="component" value="Chromosome"/>
</dbReference>
<dbReference type="KEGG" id="sbae:DSM104329_01008"/>
<dbReference type="InterPro" id="IPR038740">
    <property type="entry name" value="BioF2-like_GNAT_dom"/>
</dbReference>
<dbReference type="InterPro" id="IPR016181">
    <property type="entry name" value="Acyl_CoA_acyltransferase"/>
</dbReference>
<dbReference type="Gene3D" id="3.40.630.30">
    <property type="match status" value="1"/>
</dbReference>